<dbReference type="Gene3D" id="3.90.79.10">
    <property type="entry name" value="Nucleoside Triphosphate Pyrophosphohydrolase"/>
    <property type="match status" value="1"/>
</dbReference>
<evidence type="ECO:0000313" key="7">
    <source>
        <dbReference type="Proteomes" id="UP000177263"/>
    </source>
</evidence>
<evidence type="ECO:0000259" key="5">
    <source>
        <dbReference type="PROSITE" id="PS51462"/>
    </source>
</evidence>
<dbReference type="Proteomes" id="UP000177263">
    <property type="component" value="Unassembled WGS sequence"/>
</dbReference>
<comment type="caution">
    <text evidence="6">The sequence shown here is derived from an EMBL/GenBank/DDBJ whole genome shotgun (WGS) entry which is preliminary data.</text>
</comment>
<dbReference type="PROSITE" id="PS00893">
    <property type="entry name" value="NUDIX_BOX"/>
    <property type="match status" value="1"/>
</dbReference>
<protein>
    <recommendedName>
        <fullName evidence="5">Nudix hydrolase domain-containing protein</fullName>
    </recommendedName>
</protein>
<dbReference type="AlphaFoldDB" id="A0A1F7YPV0"/>
<dbReference type="SUPFAM" id="SSF55811">
    <property type="entry name" value="Nudix"/>
    <property type="match status" value="1"/>
</dbReference>
<dbReference type="InterPro" id="IPR000086">
    <property type="entry name" value="NUDIX_hydrolase_dom"/>
</dbReference>
<evidence type="ECO:0000313" key="6">
    <source>
        <dbReference type="EMBL" id="OGM29313.1"/>
    </source>
</evidence>
<gene>
    <name evidence="6" type="ORF">A2801_02205</name>
</gene>
<dbReference type="PANTHER" id="PTHR43046">
    <property type="entry name" value="GDP-MANNOSE MANNOSYL HYDROLASE"/>
    <property type="match status" value="1"/>
</dbReference>
<dbReference type="EMBL" id="MGGM01000015">
    <property type="protein sequence ID" value="OGM29313.1"/>
    <property type="molecule type" value="Genomic_DNA"/>
</dbReference>
<evidence type="ECO:0000256" key="2">
    <source>
        <dbReference type="ARBA" id="ARBA00022801"/>
    </source>
</evidence>
<dbReference type="PROSITE" id="PS51462">
    <property type="entry name" value="NUDIX"/>
    <property type="match status" value="1"/>
</dbReference>
<dbReference type="STRING" id="1802500.A2801_02205"/>
<keyword evidence="3" id="KW-0460">Magnesium</keyword>
<dbReference type="InterPro" id="IPR015797">
    <property type="entry name" value="NUDIX_hydrolase-like_dom_sf"/>
</dbReference>
<accession>A0A1F7YPV0</accession>
<dbReference type="Pfam" id="PF00293">
    <property type="entry name" value="NUDIX"/>
    <property type="match status" value="1"/>
</dbReference>
<comment type="similarity">
    <text evidence="4">Belongs to the Nudix hydrolase family.</text>
</comment>
<dbReference type="PRINTS" id="PR00502">
    <property type="entry name" value="NUDIXFAMILY"/>
</dbReference>
<evidence type="ECO:0000256" key="1">
    <source>
        <dbReference type="ARBA" id="ARBA00001946"/>
    </source>
</evidence>
<name>A0A1F7YPV0_9BACT</name>
<comment type="cofactor">
    <cofactor evidence="1">
        <name>Mg(2+)</name>
        <dbReference type="ChEBI" id="CHEBI:18420"/>
    </cofactor>
</comment>
<dbReference type="InterPro" id="IPR020084">
    <property type="entry name" value="NUDIX_hydrolase_CS"/>
</dbReference>
<dbReference type="PANTHER" id="PTHR43046:SF12">
    <property type="entry name" value="GDP-MANNOSE MANNOSYL HYDROLASE"/>
    <property type="match status" value="1"/>
</dbReference>
<dbReference type="GO" id="GO:0016787">
    <property type="term" value="F:hydrolase activity"/>
    <property type="evidence" value="ECO:0007669"/>
    <property type="project" value="UniProtKB-KW"/>
</dbReference>
<feature type="domain" description="Nudix hydrolase" evidence="5">
    <location>
        <begin position="19"/>
        <end position="145"/>
    </location>
</feature>
<sequence>MLHRLPYFLASIYWKIAKPRTLGVRVIVSHKKQILLVQHTYLPDYYFPGGGVKLHESLQEAAKREVKEETGIAIKQLIFLGVYQYFNEGKQDVVAVFCAKPVNYETKLVRETREIRDVNWYMESALPCLSDTTIEFYNDYKSGKTSPHVRVVE</sequence>
<dbReference type="InterPro" id="IPR020476">
    <property type="entry name" value="Nudix_hydrolase"/>
</dbReference>
<evidence type="ECO:0000256" key="3">
    <source>
        <dbReference type="ARBA" id="ARBA00022842"/>
    </source>
</evidence>
<organism evidence="6 7">
    <name type="scientific">Candidatus Woesebacteria bacterium RIFCSPHIGHO2_01_FULL_41_10</name>
    <dbReference type="NCBI Taxonomy" id="1802500"/>
    <lineage>
        <taxon>Bacteria</taxon>
        <taxon>Candidatus Woeseibacteriota</taxon>
    </lineage>
</organism>
<reference evidence="6 7" key="1">
    <citation type="journal article" date="2016" name="Nat. Commun.">
        <title>Thousands of microbial genomes shed light on interconnected biogeochemical processes in an aquifer system.</title>
        <authorList>
            <person name="Anantharaman K."/>
            <person name="Brown C.T."/>
            <person name="Hug L.A."/>
            <person name="Sharon I."/>
            <person name="Castelle C.J."/>
            <person name="Probst A.J."/>
            <person name="Thomas B.C."/>
            <person name="Singh A."/>
            <person name="Wilkins M.J."/>
            <person name="Karaoz U."/>
            <person name="Brodie E.L."/>
            <person name="Williams K.H."/>
            <person name="Hubbard S.S."/>
            <person name="Banfield J.F."/>
        </authorList>
    </citation>
    <scope>NUCLEOTIDE SEQUENCE [LARGE SCALE GENOMIC DNA]</scope>
</reference>
<proteinExistence type="inferred from homology"/>
<keyword evidence="2 4" id="KW-0378">Hydrolase</keyword>
<evidence type="ECO:0000256" key="4">
    <source>
        <dbReference type="RuleBase" id="RU003476"/>
    </source>
</evidence>